<gene>
    <name evidence="2" type="primary">hyaD</name>
    <name evidence="2" type="ORF">LMUP508_01398</name>
</gene>
<dbReference type="InterPro" id="IPR001173">
    <property type="entry name" value="Glyco_trans_2-like"/>
</dbReference>
<keyword evidence="2" id="KW-0328">Glycosyltransferase</keyword>
<organism evidence="2 3">
    <name type="scientific">Limosilactobacillus mucosae</name>
    <name type="common">Lactobacillus mucosae</name>
    <dbReference type="NCBI Taxonomy" id="97478"/>
    <lineage>
        <taxon>Bacteria</taxon>
        <taxon>Bacillati</taxon>
        <taxon>Bacillota</taxon>
        <taxon>Bacilli</taxon>
        <taxon>Lactobacillales</taxon>
        <taxon>Lactobacillaceae</taxon>
        <taxon>Limosilactobacillus</taxon>
    </lineage>
</organism>
<feature type="domain" description="Glycosyltransferase 2-like" evidence="1">
    <location>
        <begin position="11"/>
        <end position="123"/>
    </location>
</feature>
<reference evidence="2 3" key="1">
    <citation type="submission" date="2019-06" db="EMBL/GenBank/DDBJ databases">
        <authorList>
            <person name="Rodrigo-Torres L."/>
            <person name="Arahal R. D."/>
            <person name="Lucena T."/>
        </authorList>
    </citation>
    <scope>NUCLEOTIDE SEQUENCE [LARGE SCALE GENOMIC DNA]</scope>
    <source>
        <strain evidence="2 3">INIA P508</strain>
    </source>
</reference>
<keyword evidence="2" id="KW-0808">Transferase</keyword>
<dbReference type="Proteomes" id="UP000365705">
    <property type="component" value="Unassembled WGS sequence"/>
</dbReference>
<sequence>MDNNRIYKIAVVMSTYNGEKFIAEQLDSILNQNVSYNISLKILVRDDCSTDRTLEIISKYLEKDSRVEIIGNSSVNLGVKASFFELLKHAVNYDLVFFSDQDDVWEKDKINTFLNEAIKKNVIDSELPIGIYSDAWIADEKAHSIGEKMSSRYDWNEEKADYKFLSFNYQIVGATYAINKASVLLANVVPNSWIDSLNMHDSFIGLINAVYGRNYLIDEPLVLYRQHGNNLVGAGGKRKSINKKITQAVDTIYQLIHDDLMIYKFLNIHGPQLLSQNEYIERVSFFKQYVILAREKHSKKSEIISKIKPYIWKKHYIFAILMLNLLNFKSKEQMEWDMF</sequence>
<accession>A0A508YMI2</accession>
<dbReference type="EC" id="2.4.1.212" evidence="2"/>
<dbReference type="InterPro" id="IPR029044">
    <property type="entry name" value="Nucleotide-diphossugar_trans"/>
</dbReference>
<dbReference type="AlphaFoldDB" id="A0A508YMI2"/>
<dbReference type="PANTHER" id="PTHR22916">
    <property type="entry name" value="GLYCOSYLTRANSFERASE"/>
    <property type="match status" value="1"/>
</dbReference>
<dbReference type="RefSeq" id="WP_052088886.1">
    <property type="nucleotide sequence ID" value="NZ_CABFNH010000018.1"/>
</dbReference>
<dbReference type="Pfam" id="PF00535">
    <property type="entry name" value="Glycos_transf_2"/>
    <property type="match status" value="1"/>
</dbReference>
<dbReference type="Gene3D" id="3.90.550.10">
    <property type="entry name" value="Spore Coat Polysaccharide Biosynthesis Protein SpsA, Chain A"/>
    <property type="match status" value="1"/>
</dbReference>
<name>A0A508YMI2_LIMMU</name>
<proteinExistence type="predicted"/>
<evidence type="ECO:0000259" key="1">
    <source>
        <dbReference type="Pfam" id="PF00535"/>
    </source>
</evidence>
<evidence type="ECO:0000313" key="2">
    <source>
        <dbReference type="EMBL" id="VTZ91238.1"/>
    </source>
</evidence>
<dbReference type="EMBL" id="CABFNH010000018">
    <property type="protein sequence ID" value="VTZ91238.1"/>
    <property type="molecule type" value="Genomic_DNA"/>
</dbReference>
<dbReference type="CDD" id="cd04196">
    <property type="entry name" value="GT_2_like_d"/>
    <property type="match status" value="1"/>
</dbReference>
<protein>
    <submittedName>
        <fullName evidence="2">Hyaluronan synthase</fullName>
        <ecNumber evidence="2">2.4.1.212</ecNumber>
    </submittedName>
</protein>
<evidence type="ECO:0000313" key="3">
    <source>
        <dbReference type="Proteomes" id="UP000365705"/>
    </source>
</evidence>
<dbReference type="GO" id="GO:0050501">
    <property type="term" value="F:hyaluronan synthase activity"/>
    <property type="evidence" value="ECO:0007669"/>
    <property type="project" value="UniProtKB-EC"/>
</dbReference>
<dbReference type="SUPFAM" id="SSF53448">
    <property type="entry name" value="Nucleotide-diphospho-sugar transferases"/>
    <property type="match status" value="1"/>
</dbReference>
<dbReference type="PANTHER" id="PTHR22916:SF3">
    <property type="entry name" value="UDP-GLCNAC:BETAGAL BETA-1,3-N-ACETYLGLUCOSAMINYLTRANSFERASE-LIKE PROTEIN 1"/>
    <property type="match status" value="1"/>
</dbReference>